<accession>A0A5N5Q8P1</accession>
<dbReference type="EMBL" id="SSOP01000782">
    <property type="protein sequence ID" value="KAB5587786.1"/>
    <property type="molecule type" value="Genomic_DNA"/>
</dbReference>
<evidence type="ECO:0000313" key="3">
    <source>
        <dbReference type="Proteomes" id="UP000383932"/>
    </source>
</evidence>
<organism evidence="2 3">
    <name type="scientific">Ceratobasidium theobromae</name>
    <dbReference type="NCBI Taxonomy" id="1582974"/>
    <lineage>
        <taxon>Eukaryota</taxon>
        <taxon>Fungi</taxon>
        <taxon>Dikarya</taxon>
        <taxon>Basidiomycota</taxon>
        <taxon>Agaricomycotina</taxon>
        <taxon>Agaricomycetes</taxon>
        <taxon>Cantharellales</taxon>
        <taxon>Ceratobasidiaceae</taxon>
        <taxon>Ceratobasidium</taxon>
    </lineage>
</organism>
<gene>
    <name evidence="2" type="ORF">CTheo_8772</name>
</gene>
<reference evidence="2 3" key="1">
    <citation type="journal article" date="2019" name="Fungal Biol. Biotechnol.">
        <title>Draft genome sequence of fastidious pathogen Ceratobasidium theobromae, which causes vascular-streak dieback in Theobroma cacao.</title>
        <authorList>
            <person name="Ali S.S."/>
            <person name="Asman A."/>
            <person name="Shao J."/>
            <person name="Firmansyah A.P."/>
            <person name="Susilo A.W."/>
            <person name="Rosmana A."/>
            <person name="McMahon P."/>
            <person name="Junaid M."/>
            <person name="Guest D."/>
            <person name="Kheng T.Y."/>
            <person name="Meinhardt L.W."/>
            <person name="Bailey B.A."/>
        </authorList>
    </citation>
    <scope>NUCLEOTIDE SEQUENCE [LARGE SCALE GENOMIC DNA]</scope>
    <source>
        <strain evidence="2 3">CT2</strain>
    </source>
</reference>
<evidence type="ECO:0000256" key="1">
    <source>
        <dbReference type="SAM" id="MobiDB-lite"/>
    </source>
</evidence>
<dbReference type="Proteomes" id="UP000383932">
    <property type="component" value="Unassembled WGS sequence"/>
</dbReference>
<keyword evidence="2" id="KW-0418">Kinase</keyword>
<proteinExistence type="predicted"/>
<dbReference type="OrthoDB" id="3241718at2759"/>
<dbReference type="GO" id="GO:0016301">
    <property type="term" value="F:kinase activity"/>
    <property type="evidence" value="ECO:0007669"/>
    <property type="project" value="UniProtKB-KW"/>
</dbReference>
<protein>
    <submittedName>
        <fullName evidence="2">Kinase D-interacting substrate protein</fullName>
    </submittedName>
</protein>
<feature type="region of interest" description="Disordered" evidence="1">
    <location>
        <begin position="1"/>
        <end position="43"/>
    </location>
</feature>
<dbReference type="AlphaFoldDB" id="A0A5N5Q8P1"/>
<keyword evidence="3" id="KW-1185">Reference proteome</keyword>
<evidence type="ECO:0000313" key="2">
    <source>
        <dbReference type="EMBL" id="KAB5587786.1"/>
    </source>
</evidence>
<name>A0A5N5Q8P1_9AGAM</name>
<comment type="caution">
    <text evidence="2">The sequence shown here is derived from an EMBL/GenBank/DDBJ whole genome shotgun (WGS) entry which is preliminary data.</text>
</comment>
<sequence length="706" mass="79464">MAGTSKQKGGKGKKAKEIKDSDTMDTEAMECVDVEDERTEEDKERARRVYHGLCESLSKTLRIQSIEVDDTTRERRQELSQYRIGGGYVSFVGVESIHGLVDLSPDPNKRQNPRPLDPNHAKELANIFLQQGGKQDQDSPIYLVVDPEQVDAALREEMKRVDPHDINCRTPRFDLIRAHAQEERDLEFNLMWKCDSKTGELLSSEKLNADRIRLKELRSSRKMARLVNGNHRIHAMIYLAQRATPAVDAVIEGMRRGDYDEEELRNRMEEIGRIAASLTYRVEVYSSEYTGASSIQPRLIDMLGIRVVLGLFPRALLVIDSNDPSATPLEIGRESGATDQPRCWAREGENHLTRDLVATEAVRKWLEDHGTIIKGSTMDNSTAPAKKEDGDGDVEMEVDLDATTSGGGKGKGKEKDDHMSYLVRHGSTLEMVLDCRLCLFAFDKILKPKHTKAMASERGASFTAHVWLSIKTLFKITDVTLASGAGLNDAEEYLKKFSIKDLCAEGDESAIEHWEATRPSPTWHTPALLRLYTEEAASKFGKCMAAEKAPARDGLGFVNYEDAETIAGMRRVFWKFAEYFDNPKDQNKRMFAASLRLYSLLPLGTKTSDDTCFYVGAKLPAVVWVEEMFNKLTNKKMAQSYAPDDGLWLVSCYALLFDRHCPRSTGGSDPIDVDRGEICRKSVEQRKSIQLLRESAPVPSRVRHFA</sequence>
<keyword evidence="2" id="KW-0808">Transferase</keyword>
<feature type="compositionally biased region" description="Acidic residues" evidence="1">
    <location>
        <begin position="23"/>
        <end position="39"/>
    </location>
</feature>